<dbReference type="Proteomes" id="UP000001132">
    <property type="component" value="Segment"/>
</dbReference>
<organismHost>
    <name type="scientific">Thermus thermophilus</name>
    <dbReference type="NCBI Taxonomy" id="274"/>
</organismHost>
<dbReference type="KEGG" id="vg:5600484"/>
<reference evidence="1 2" key="1">
    <citation type="journal article" date="2008" name="J. Mol. Biol.">
        <title>Genome comparison and proteomic characterization of Thermus thermophilus bacteriophages P23-45 and P74-26: siphoviruses with triplex-forming sequences and the longest known tails.</title>
        <authorList>
            <person name="Minakhin L."/>
            <person name="Goel M."/>
            <person name="Berdygulova Z."/>
            <person name="Ramanculov E."/>
            <person name="Florens L."/>
            <person name="Glazko G."/>
            <person name="Karamychev V.N."/>
            <person name="Slesarev A.I."/>
            <person name="Kozyavkin S.A."/>
            <person name="Khromov I."/>
            <person name="Ackermann H.W."/>
            <person name="Washburn M."/>
            <person name="Mushegian A."/>
            <person name="Severinov K."/>
        </authorList>
    </citation>
    <scope>NUCLEOTIDE SEQUENCE</scope>
</reference>
<evidence type="ECO:0000313" key="1">
    <source>
        <dbReference type="EMBL" id="ABU96938.2"/>
    </source>
</evidence>
<protein>
    <submittedName>
        <fullName evidence="1">Uncharacterized protein</fullName>
    </submittedName>
</protein>
<dbReference type="GeneID" id="5600484"/>
<keyword evidence="2" id="KW-1185">Reference proteome</keyword>
<sequence>MITDYGLANQKTLSPRQSINSSTYLTFGFNYLAVGTGSSEPDPTQTTLANEVARTSSTGGFTDTENVAYSSTRHAHVWNANLTRQFQFNTSYNLTEFGFFSGSYGANCMYRQLFRTDPNDPNSDPVVVSVQNGDQLRIRYTVSWIVPLVVLDPISVTINGVQANMKAFLIRTSIFDPNKINFMLHPKSLSLNYVTVTPDSYYSFNNSDLLSNFSSLQRWGSSSFSITTTFPTATSASVSIKLISSVAFSNMRTVFFSPSRESSTVTYGGIAYAFDTPISKTDLQEMTFTFEFTWGRA</sequence>
<organism evidence="1 2">
    <name type="scientific">Thermus virus P23-45</name>
    <name type="common">Thermus thermophilus phage P23-45</name>
    <dbReference type="NCBI Taxonomy" id="2914006"/>
    <lineage>
        <taxon>Viruses</taxon>
        <taxon>Duplodnaviria</taxon>
        <taxon>Heunggongvirae</taxon>
        <taxon>Uroviricota</taxon>
        <taxon>Caudoviricetes</taxon>
        <taxon>Oshimavirus</taxon>
        <taxon>Oshimavirus P2345</taxon>
    </lineage>
</organism>
<accession>A7XXE1</accession>
<proteinExistence type="predicted"/>
<dbReference type="EMBL" id="EU100883">
    <property type="protein sequence ID" value="ABU96938.2"/>
    <property type="molecule type" value="Genomic_DNA"/>
</dbReference>
<name>A7XXE1_BP234</name>
<evidence type="ECO:0000313" key="2">
    <source>
        <dbReference type="Proteomes" id="UP000001132"/>
    </source>
</evidence>
<gene>
    <name evidence="1" type="ORF">P23p105</name>
</gene>
<dbReference type="RefSeq" id="YP_001467958.2">
    <property type="nucleotide sequence ID" value="NC_009803.1"/>
</dbReference>